<comment type="caution">
    <text evidence="4">The sequence shown here is derived from an EMBL/GenBank/DDBJ whole genome shotgun (WGS) entry which is preliminary data.</text>
</comment>
<accession>A0A9Q1BI84</accession>
<dbReference type="AlphaFoldDB" id="A0A9Q1BI84"/>
<sequence length="317" mass="36713">MMYWIVFALFSCFETVADIFASILPLYYEFKICFILWLISPWTKGSTYLYRKFVHPTLSKRESEIDEYINHASTKGYEALKKVGTDGLTIAASVMVNSAMKGQTTLLDHLKNYSALQKSAVPELQQPIQEEDTTDGRDNLQYSDAYDAEYIPSSEEDTDDYQQPSADMRGQVMPAEVRGPMVQSMYEMDNRFMEDQEVYETAEPVMFESYQDPQSSSRARRRRLISAERQYLDSEGSEENFEDVKRHSLRRSTSMRSQVGIGRHPSTEDLMYSKTKFASTENIPIRRSTRRKEVMMERAARHRTKEGRPASSYNPKV</sequence>
<evidence type="ECO:0000256" key="3">
    <source>
        <dbReference type="SAM" id="SignalP"/>
    </source>
</evidence>
<dbReference type="GO" id="GO:0005789">
    <property type="term" value="C:endoplasmic reticulum membrane"/>
    <property type="evidence" value="ECO:0007669"/>
    <property type="project" value="TreeGrafter"/>
</dbReference>
<comment type="similarity">
    <text evidence="1">Belongs to the DP1 family.</text>
</comment>
<dbReference type="InterPro" id="IPR004345">
    <property type="entry name" value="TB2_DP1_HVA22"/>
</dbReference>
<dbReference type="Proteomes" id="UP001152320">
    <property type="component" value="Chromosome 17"/>
</dbReference>
<feature type="chain" id="PRO_5040218238" description="Receptor expression-enhancing protein" evidence="3">
    <location>
        <begin position="18"/>
        <end position="317"/>
    </location>
</feature>
<evidence type="ECO:0000313" key="4">
    <source>
        <dbReference type="EMBL" id="KAJ8026162.1"/>
    </source>
</evidence>
<feature type="region of interest" description="Disordered" evidence="2">
    <location>
        <begin position="121"/>
        <end position="140"/>
    </location>
</feature>
<dbReference type="EMBL" id="JAIZAY010000017">
    <property type="protein sequence ID" value="KAJ8026162.1"/>
    <property type="molecule type" value="Genomic_DNA"/>
</dbReference>
<protein>
    <recommendedName>
        <fullName evidence="1">Receptor expression-enhancing protein</fullName>
    </recommendedName>
</protein>
<name>A0A9Q1BI84_HOLLE</name>
<evidence type="ECO:0000256" key="1">
    <source>
        <dbReference type="RuleBase" id="RU362006"/>
    </source>
</evidence>
<feature type="region of interest" description="Disordered" evidence="2">
    <location>
        <begin position="252"/>
        <end position="275"/>
    </location>
</feature>
<dbReference type="OrthoDB" id="10009287at2759"/>
<dbReference type="PANTHER" id="PTHR12300:SF117">
    <property type="entry name" value="LP05237P-RELATED"/>
    <property type="match status" value="1"/>
</dbReference>
<dbReference type="GO" id="GO:0005881">
    <property type="term" value="C:cytoplasmic microtubule"/>
    <property type="evidence" value="ECO:0007669"/>
    <property type="project" value="TreeGrafter"/>
</dbReference>
<feature type="region of interest" description="Disordered" evidence="2">
    <location>
        <begin position="298"/>
        <end position="317"/>
    </location>
</feature>
<gene>
    <name evidence="4" type="ORF">HOLleu_33925</name>
</gene>
<dbReference type="PANTHER" id="PTHR12300">
    <property type="entry name" value="HVA22-LIKE PROTEINS"/>
    <property type="match status" value="1"/>
</dbReference>
<evidence type="ECO:0000313" key="5">
    <source>
        <dbReference type="Proteomes" id="UP001152320"/>
    </source>
</evidence>
<dbReference type="GO" id="GO:0008017">
    <property type="term" value="F:microtubule binding"/>
    <property type="evidence" value="ECO:0007669"/>
    <property type="project" value="TreeGrafter"/>
</dbReference>
<keyword evidence="5" id="KW-1185">Reference proteome</keyword>
<reference evidence="4" key="1">
    <citation type="submission" date="2021-10" db="EMBL/GenBank/DDBJ databases">
        <title>Tropical sea cucumber genome reveals ecological adaptation and Cuvierian tubules defense mechanism.</title>
        <authorList>
            <person name="Chen T."/>
        </authorList>
    </citation>
    <scope>NUCLEOTIDE SEQUENCE</scope>
    <source>
        <strain evidence="4">Nanhai2018</strain>
        <tissue evidence="4">Muscle</tissue>
    </source>
</reference>
<dbReference type="Pfam" id="PF03134">
    <property type="entry name" value="TB2_DP1_HVA22"/>
    <property type="match status" value="1"/>
</dbReference>
<keyword evidence="4" id="KW-0675">Receptor</keyword>
<comment type="subcellular location">
    <subcellularLocation>
        <location evidence="1">Membrane</location>
        <topology evidence="1">Multi-pass membrane protein</topology>
    </subcellularLocation>
</comment>
<dbReference type="GO" id="GO:0071782">
    <property type="term" value="C:endoplasmic reticulum tubular network"/>
    <property type="evidence" value="ECO:0007669"/>
    <property type="project" value="TreeGrafter"/>
</dbReference>
<proteinExistence type="inferred from homology"/>
<keyword evidence="3" id="KW-0732">Signal</keyword>
<evidence type="ECO:0000256" key="2">
    <source>
        <dbReference type="SAM" id="MobiDB-lite"/>
    </source>
</evidence>
<organism evidence="4 5">
    <name type="scientific">Holothuria leucospilota</name>
    <name type="common">Black long sea cucumber</name>
    <name type="synonym">Mertensiothuria leucospilota</name>
    <dbReference type="NCBI Taxonomy" id="206669"/>
    <lineage>
        <taxon>Eukaryota</taxon>
        <taxon>Metazoa</taxon>
        <taxon>Echinodermata</taxon>
        <taxon>Eleutherozoa</taxon>
        <taxon>Echinozoa</taxon>
        <taxon>Holothuroidea</taxon>
        <taxon>Aspidochirotacea</taxon>
        <taxon>Aspidochirotida</taxon>
        <taxon>Holothuriidae</taxon>
        <taxon>Holothuria</taxon>
    </lineage>
</organism>
<feature type="signal peptide" evidence="3">
    <location>
        <begin position="1"/>
        <end position="17"/>
    </location>
</feature>
<dbReference type="GO" id="GO:0071786">
    <property type="term" value="P:endoplasmic reticulum tubular network organization"/>
    <property type="evidence" value="ECO:0007669"/>
    <property type="project" value="TreeGrafter"/>
</dbReference>